<comment type="similarity">
    <text evidence="5 6">Belongs to the class I-like SAM-binding methyltransferase superfamily. C5-methyltransferase family.</text>
</comment>
<dbReference type="AlphaFoldDB" id="A0A2H1MY11"/>
<dbReference type="InterPro" id="IPR029063">
    <property type="entry name" value="SAM-dependent_MTases_sf"/>
</dbReference>
<evidence type="ECO:0000256" key="1">
    <source>
        <dbReference type="ARBA" id="ARBA00022603"/>
    </source>
</evidence>
<dbReference type="EC" id="2.1.1.37" evidence="7"/>
<gene>
    <name evidence="8" type="ORF">LSAT332_A200195</name>
</gene>
<dbReference type="Gene3D" id="3.40.50.150">
    <property type="entry name" value="Vaccinia Virus protein VP39"/>
    <property type="match status" value="1"/>
</dbReference>
<name>A0A2H1MY11_LATSK</name>
<keyword evidence="8" id="KW-0614">Plasmid</keyword>
<evidence type="ECO:0000256" key="5">
    <source>
        <dbReference type="PROSITE-ProRule" id="PRU01016"/>
    </source>
</evidence>
<dbReference type="EMBL" id="LT907987">
    <property type="protein sequence ID" value="SOE45318.1"/>
    <property type="molecule type" value="Genomic_DNA"/>
</dbReference>
<dbReference type="GO" id="GO:0032259">
    <property type="term" value="P:methylation"/>
    <property type="evidence" value="ECO:0007669"/>
    <property type="project" value="UniProtKB-KW"/>
</dbReference>
<geneLocation type="plasmid" evidence="8">
    <name>p332A2</name>
</geneLocation>
<dbReference type="PROSITE" id="PS51679">
    <property type="entry name" value="SAM_MT_C5"/>
    <property type="match status" value="1"/>
</dbReference>
<evidence type="ECO:0000256" key="6">
    <source>
        <dbReference type="RuleBase" id="RU000416"/>
    </source>
</evidence>
<keyword evidence="3 5" id="KW-0949">S-adenosyl-L-methionine</keyword>
<dbReference type="Gene3D" id="3.90.120.10">
    <property type="entry name" value="DNA Methylase, subunit A, domain 2"/>
    <property type="match status" value="1"/>
</dbReference>
<protein>
    <recommendedName>
        <fullName evidence="7">Cytosine-specific methyltransferase</fullName>
        <ecNumber evidence="7">2.1.1.37</ecNumber>
    </recommendedName>
</protein>
<dbReference type="PRINTS" id="PR00105">
    <property type="entry name" value="C5METTRFRASE"/>
</dbReference>
<reference evidence="8" key="1">
    <citation type="submission" date="2017-09" db="EMBL/GenBank/DDBJ databases">
        <authorList>
            <person name="Ehlers B."/>
            <person name="Leendertz F.H."/>
        </authorList>
    </citation>
    <scope>NUCLEOTIDE SEQUENCE</scope>
    <source>
        <strain evidence="8">T332</strain>
    </source>
</reference>
<evidence type="ECO:0000256" key="4">
    <source>
        <dbReference type="ARBA" id="ARBA00022747"/>
    </source>
</evidence>
<evidence type="ECO:0000256" key="7">
    <source>
        <dbReference type="RuleBase" id="RU000417"/>
    </source>
</evidence>
<dbReference type="REBASE" id="226072">
    <property type="entry name" value="M.LsaT332ORF200195P"/>
</dbReference>
<comment type="catalytic activity">
    <reaction evidence="7">
        <text>a 2'-deoxycytidine in DNA + S-adenosyl-L-methionine = a 5-methyl-2'-deoxycytidine in DNA + S-adenosyl-L-homocysteine + H(+)</text>
        <dbReference type="Rhea" id="RHEA:13681"/>
        <dbReference type="Rhea" id="RHEA-COMP:11369"/>
        <dbReference type="Rhea" id="RHEA-COMP:11370"/>
        <dbReference type="ChEBI" id="CHEBI:15378"/>
        <dbReference type="ChEBI" id="CHEBI:57856"/>
        <dbReference type="ChEBI" id="CHEBI:59789"/>
        <dbReference type="ChEBI" id="CHEBI:85452"/>
        <dbReference type="ChEBI" id="CHEBI:85454"/>
        <dbReference type="EC" id="2.1.1.37"/>
    </reaction>
</comment>
<dbReference type="PANTHER" id="PTHR10629">
    <property type="entry name" value="CYTOSINE-SPECIFIC METHYLTRANSFERASE"/>
    <property type="match status" value="1"/>
</dbReference>
<accession>A0A2H1MY11</accession>
<dbReference type="GO" id="GO:0003677">
    <property type="term" value="F:DNA binding"/>
    <property type="evidence" value="ECO:0007669"/>
    <property type="project" value="TreeGrafter"/>
</dbReference>
<dbReference type="InterPro" id="IPR050390">
    <property type="entry name" value="C5-Methyltransferase"/>
</dbReference>
<evidence type="ECO:0000256" key="2">
    <source>
        <dbReference type="ARBA" id="ARBA00022679"/>
    </source>
</evidence>
<feature type="active site" evidence="5">
    <location>
        <position position="96"/>
    </location>
</feature>
<evidence type="ECO:0000313" key="8">
    <source>
        <dbReference type="EMBL" id="SOE45318.1"/>
    </source>
</evidence>
<dbReference type="NCBIfam" id="TIGR00675">
    <property type="entry name" value="dcm"/>
    <property type="match status" value="1"/>
</dbReference>
<dbReference type="PROSITE" id="PS00094">
    <property type="entry name" value="C5_MTASE_1"/>
    <property type="match status" value="1"/>
</dbReference>
<sequence length="385" mass="42865">MEVFTMIFRTAELFAGPGGGAYAAKTSHFIDTKGRKWGYQHAWANEFDKDTVDTYKLNILNNPKATTVYCEDVRKFDLTNHQLLTDMDALIFGFPCNDFSVVGKQKGLDGTYGPLYTYGVKTLKEFQPKVFIAENVGGLTSANDGDAFIQILKSLADVGYTLTPNFYKFEEYGVPQARHRILIVGIRNDLASQGIKFHVPAPTTPNPDDYVTAGEALTNPPIPADAFNNELTRHKASTIKMLSYIPEGGNAWSHQIPESLRLNVKGARLSNIYKRLDRNKPSYTVTGSGGGGTHMYHWKENRALTNRERARLQTFPDNYHFIGGKESVRKQIGMAIPPAGMRHILMAVLKTFAGEPYDYISPTPRLQPNVLFKTSGSEVATLVKL</sequence>
<dbReference type="GO" id="GO:0003886">
    <property type="term" value="F:DNA (cytosine-5-)-methyltransferase activity"/>
    <property type="evidence" value="ECO:0007669"/>
    <property type="project" value="UniProtKB-EC"/>
</dbReference>
<keyword evidence="4" id="KW-0680">Restriction system</keyword>
<dbReference type="Pfam" id="PF00145">
    <property type="entry name" value="DNA_methylase"/>
    <property type="match status" value="1"/>
</dbReference>
<organism evidence="8">
    <name type="scientific">Latilactobacillus sakei</name>
    <name type="common">Lactobacillus sakei</name>
    <dbReference type="NCBI Taxonomy" id="1599"/>
    <lineage>
        <taxon>Bacteria</taxon>
        <taxon>Bacillati</taxon>
        <taxon>Bacillota</taxon>
        <taxon>Bacilli</taxon>
        <taxon>Lactobacillales</taxon>
        <taxon>Lactobacillaceae</taxon>
        <taxon>Latilactobacillus</taxon>
    </lineage>
</organism>
<proteinExistence type="inferred from homology"/>
<keyword evidence="1 5" id="KW-0489">Methyltransferase</keyword>
<dbReference type="InterPro" id="IPR018117">
    <property type="entry name" value="C5_DNA_meth_AS"/>
</dbReference>
<dbReference type="PANTHER" id="PTHR10629:SF52">
    <property type="entry name" value="DNA (CYTOSINE-5)-METHYLTRANSFERASE 1"/>
    <property type="match status" value="1"/>
</dbReference>
<dbReference type="GO" id="GO:0044027">
    <property type="term" value="P:negative regulation of gene expression via chromosomal CpG island methylation"/>
    <property type="evidence" value="ECO:0007669"/>
    <property type="project" value="TreeGrafter"/>
</dbReference>
<dbReference type="SUPFAM" id="SSF53335">
    <property type="entry name" value="S-adenosyl-L-methionine-dependent methyltransferases"/>
    <property type="match status" value="1"/>
</dbReference>
<dbReference type="GO" id="GO:0009307">
    <property type="term" value="P:DNA restriction-modification system"/>
    <property type="evidence" value="ECO:0007669"/>
    <property type="project" value="UniProtKB-KW"/>
</dbReference>
<evidence type="ECO:0000256" key="3">
    <source>
        <dbReference type="ARBA" id="ARBA00022691"/>
    </source>
</evidence>
<keyword evidence="2 5" id="KW-0808">Transferase</keyword>
<dbReference type="InterPro" id="IPR001525">
    <property type="entry name" value="C5_MeTfrase"/>
</dbReference>